<dbReference type="FunFam" id="2.60.110.10:FF:000003">
    <property type="entry name" value="Thaumatin I"/>
    <property type="match status" value="1"/>
</dbReference>
<keyword evidence="2 3" id="KW-1015">Disulfide bond</keyword>
<dbReference type="PRINTS" id="PR00347">
    <property type="entry name" value="THAUMATIN"/>
</dbReference>
<evidence type="ECO:0000256" key="3">
    <source>
        <dbReference type="PIRSR" id="PIRSR002703-1"/>
    </source>
</evidence>
<reference evidence="5" key="1">
    <citation type="journal article" date="2013" name="Nat. Biotechnol.">
        <title>Draft genome sequence of chickpea (Cicer arietinum) provides a resource for trait improvement.</title>
        <authorList>
            <person name="Varshney R.K."/>
            <person name="Song C."/>
            <person name="Saxena R.K."/>
            <person name="Azam S."/>
            <person name="Yu S."/>
            <person name="Sharpe A.G."/>
            <person name="Cannon S."/>
            <person name="Baek J."/>
            <person name="Rosen B.D."/>
            <person name="Tar'an B."/>
            <person name="Millan T."/>
            <person name="Zhang X."/>
            <person name="Ramsay L.D."/>
            <person name="Iwata A."/>
            <person name="Wang Y."/>
            <person name="Nelson W."/>
            <person name="Farmer A.D."/>
            <person name="Gaur P.M."/>
            <person name="Soderlund C."/>
            <person name="Penmetsa R.V."/>
            <person name="Xu C."/>
            <person name="Bharti A.K."/>
            <person name="He W."/>
            <person name="Winter P."/>
            <person name="Zhao S."/>
            <person name="Hane J.K."/>
            <person name="Carrasquilla-Garcia N."/>
            <person name="Condie J.A."/>
            <person name="Upadhyaya H.D."/>
            <person name="Luo M.C."/>
            <person name="Thudi M."/>
            <person name="Gowda C.L."/>
            <person name="Singh N.P."/>
            <person name="Lichtenzveig J."/>
            <person name="Gali K.K."/>
            <person name="Rubio J."/>
            <person name="Nadarajan N."/>
            <person name="Dolezel J."/>
            <person name="Bansal K.C."/>
            <person name="Xu X."/>
            <person name="Edwards D."/>
            <person name="Zhang G."/>
            <person name="Kahl G."/>
            <person name="Gil J."/>
            <person name="Singh K.B."/>
            <person name="Datta S.K."/>
            <person name="Jackson S.A."/>
            <person name="Wang J."/>
            <person name="Cook D.R."/>
        </authorList>
    </citation>
    <scope>NUCLEOTIDE SEQUENCE [LARGE SCALE GENOMIC DNA]</scope>
    <source>
        <strain evidence="5">cv. CDC Frontier</strain>
    </source>
</reference>
<feature type="disulfide bond" evidence="3">
    <location>
        <begin position="141"/>
        <end position="215"/>
    </location>
</feature>
<dbReference type="SUPFAM" id="SSF49870">
    <property type="entry name" value="Osmotin, thaumatin-like protein"/>
    <property type="match status" value="1"/>
</dbReference>
<evidence type="ECO:0000256" key="2">
    <source>
        <dbReference type="ARBA" id="ARBA00023157"/>
    </source>
</evidence>
<dbReference type="InterPro" id="IPR037176">
    <property type="entry name" value="Osmotin/thaumatin-like_sf"/>
</dbReference>
<dbReference type="GeneID" id="105851085"/>
<gene>
    <name evidence="6" type="primary">LOC105851085</name>
</gene>
<comment type="similarity">
    <text evidence="1">Belongs to the thaumatin family.</text>
</comment>
<feature type="disulfide bond" evidence="3">
    <location>
        <begin position="178"/>
        <end position="185"/>
    </location>
</feature>
<feature type="disulfide bond" evidence="3">
    <location>
        <begin position="90"/>
        <end position="96"/>
    </location>
</feature>
<dbReference type="Pfam" id="PF00314">
    <property type="entry name" value="Thaumatin"/>
    <property type="match status" value="1"/>
</dbReference>
<dbReference type="PROSITE" id="PS51367">
    <property type="entry name" value="THAUMATIN_2"/>
    <property type="match status" value="1"/>
</dbReference>
<organism evidence="5 6">
    <name type="scientific">Cicer arietinum</name>
    <name type="common">Chickpea</name>
    <name type="synonym">Garbanzo</name>
    <dbReference type="NCBI Taxonomy" id="3827"/>
    <lineage>
        <taxon>Eukaryota</taxon>
        <taxon>Viridiplantae</taxon>
        <taxon>Streptophyta</taxon>
        <taxon>Embryophyta</taxon>
        <taxon>Tracheophyta</taxon>
        <taxon>Spermatophyta</taxon>
        <taxon>Magnoliopsida</taxon>
        <taxon>eudicotyledons</taxon>
        <taxon>Gunneridae</taxon>
        <taxon>Pentapetalae</taxon>
        <taxon>rosids</taxon>
        <taxon>fabids</taxon>
        <taxon>Fabales</taxon>
        <taxon>Fabaceae</taxon>
        <taxon>Papilionoideae</taxon>
        <taxon>50 kb inversion clade</taxon>
        <taxon>NPAAA clade</taxon>
        <taxon>Hologalegina</taxon>
        <taxon>IRL clade</taxon>
        <taxon>Cicereae</taxon>
        <taxon>Cicer</taxon>
    </lineage>
</organism>
<feature type="disulfide bond" evidence="3">
    <location>
        <begin position="146"/>
        <end position="198"/>
    </location>
</feature>
<feature type="disulfide bond" evidence="3">
    <location>
        <begin position="154"/>
        <end position="164"/>
    </location>
</feature>
<keyword evidence="5" id="KW-1185">Reference proteome</keyword>
<dbReference type="PIRSF" id="PIRSF002703">
    <property type="entry name" value="Thaumatin"/>
    <property type="match status" value="1"/>
</dbReference>
<evidence type="ECO:0000313" key="6">
    <source>
        <dbReference type="RefSeq" id="XP_012574440.1"/>
    </source>
</evidence>
<sequence>MSIIMKKNLSIFLFIAISSIAAAQAGKFNITNKCNYTIWPAAVPGGGIRLNPGESWNMNMTNGTRNARIWGRTNCTFDNFGIGKCQTGDCNNTLECTTVGTPPNTVVEISLNMYNDLDFYDISLVEGFNIPIQLTPSINACGSVNCSANINGECPTQLKVIGGCHNPCTKFNTTEYCCTSGSATCSPTTYSKFFKDRCPYTYSYPKDDATSTFTCMGGTNYDIVFCP</sequence>
<evidence type="ECO:0000256" key="4">
    <source>
        <dbReference type="SAM" id="SignalP"/>
    </source>
</evidence>
<evidence type="ECO:0000313" key="5">
    <source>
        <dbReference type="Proteomes" id="UP000087171"/>
    </source>
</evidence>
<dbReference type="OrthoDB" id="430315at2759"/>
<dbReference type="SMART" id="SM00205">
    <property type="entry name" value="THN"/>
    <property type="match status" value="1"/>
</dbReference>
<name>A0A1S3EF23_CICAR</name>
<feature type="signal peptide" evidence="4">
    <location>
        <begin position="1"/>
        <end position="25"/>
    </location>
</feature>
<evidence type="ECO:0000256" key="1">
    <source>
        <dbReference type="ARBA" id="ARBA00010607"/>
    </source>
</evidence>
<dbReference type="PANTHER" id="PTHR31048">
    <property type="entry name" value="OS03G0233200 PROTEIN"/>
    <property type="match status" value="1"/>
</dbReference>
<dbReference type="AlphaFoldDB" id="A0A1S3EF23"/>
<feature type="chain" id="PRO_5010310021" evidence="4">
    <location>
        <begin position="26"/>
        <end position="227"/>
    </location>
</feature>
<feature type="disulfide bond" evidence="3">
    <location>
        <begin position="75"/>
        <end position="85"/>
    </location>
</feature>
<proteinExistence type="inferred from homology"/>
<dbReference type="KEGG" id="cam:105851085"/>
<dbReference type="Gene3D" id="2.60.110.10">
    <property type="entry name" value="Thaumatin"/>
    <property type="match status" value="1"/>
</dbReference>
<dbReference type="STRING" id="3827.A0A1S3EF23"/>
<dbReference type="RefSeq" id="XP_012574440.1">
    <property type="nucleotide sequence ID" value="XM_012718986.2"/>
</dbReference>
<feature type="disulfide bond" evidence="3">
    <location>
        <begin position="34"/>
        <end position="226"/>
    </location>
</feature>
<dbReference type="InterPro" id="IPR001938">
    <property type="entry name" value="Thaumatin"/>
</dbReference>
<keyword evidence="4" id="KW-0732">Signal</keyword>
<protein>
    <submittedName>
        <fullName evidence="6">Protein P21-like</fullName>
    </submittedName>
</protein>
<reference evidence="6" key="2">
    <citation type="submission" date="2025-08" db="UniProtKB">
        <authorList>
            <consortium name="RefSeq"/>
        </authorList>
    </citation>
    <scope>IDENTIFICATION</scope>
    <source>
        <tissue evidence="6">Etiolated seedlings</tissue>
    </source>
</reference>
<dbReference type="Proteomes" id="UP000087171">
    <property type="component" value="Chromosome Ca8"/>
</dbReference>
<accession>A0A1S3EF23</accession>
<feature type="disulfide bond" evidence="3">
    <location>
        <begin position="168"/>
        <end position="177"/>
    </location>
</feature>